<sequence>MSGFAQRTLPQGVQLGKISREVFDALARFTSFPWPVMQAQCRREELDPTALTKSDVERLLPHLATAVARFTSPEKGEQVAEALRAIVNAS</sequence>
<evidence type="ECO:0000313" key="1">
    <source>
        <dbReference type="EMBL" id="AKF10961.1"/>
    </source>
</evidence>
<dbReference type="RefSeq" id="WP_053237876.1">
    <property type="nucleotide sequence ID" value="NZ_CP011125.1"/>
</dbReference>
<dbReference type="Proteomes" id="UP000034883">
    <property type="component" value="Chromosome"/>
</dbReference>
<evidence type="ECO:0000313" key="2">
    <source>
        <dbReference type="Proteomes" id="UP000034883"/>
    </source>
</evidence>
<accession>A0A0F6W9P4</accession>
<gene>
    <name evidence="1" type="ORF">DB32_008110</name>
</gene>
<dbReference type="STRING" id="927083.DB32_008110"/>
<protein>
    <submittedName>
        <fullName evidence="1">Uncharacterized protein</fullName>
    </submittedName>
</protein>
<reference evidence="1 2" key="1">
    <citation type="submission" date="2015-03" db="EMBL/GenBank/DDBJ databases">
        <title>Genome assembly of Sandaracinus amylolyticus DSM 53668.</title>
        <authorList>
            <person name="Sharma G."/>
            <person name="Subramanian S."/>
        </authorList>
    </citation>
    <scope>NUCLEOTIDE SEQUENCE [LARGE SCALE GENOMIC DNA]</scope>
    <source>
        <strain evidence="1 2">DSM 53668</strain>
    </source>
</reference>
<proteinExistence type="predicted"/>
<organism evidence="1 2">
    <name type="scientific">Sandaracinus amylolyticus</name>
    <dbReference type="NCBI Taxonomy" id="927083"/>
    <lineage>
        <taxon>Bacteria</taxon>
        <taxon>Pseudomonadati</taxon>
        <taxon>Myxococcota</taxon>
        <taxon>Polyangia</taxon>
        <taxon>Polyangiales</taxon>
        <taxon>Sandaracinaceae</taxon>
        <taxon>Sandaracinus</taxon>
    </lineage>
</organism>
<keyword evidence="2" id="KW-1185">Reference proteome</keyword>
<dbReference type="KEGG" id="samy:DB32_008110"/>
<dbReference type="EMBL" id="CP011125">
    <property type="protein sequence ID" value="AKF10961.1"/>
    <property type="molecule type" value="Genomic_DNA"/>
</dbReference>
<dbReference type="AlphaFoldDB" id="A0A0F6W9P4"/>
<name>A0A0F6W9P4_9BACT</name>